<evidence type="ECO:0000256" key="3">
    <source>
        <dbReference type="ARBA" id="ARBA00022989"/>
    </source>
</evidence>
<dbReference type="InterPro" id="IPR045107">
    <property type="entry name" value="SAC3/GANP/THP3"/>
</dbReference>
<accession>A0A8N4EU17</accession>
<feature type="region of interest" description="Disordered" evidence="5">
    <location>
        <begin position="702"/>
        <end position="772"/>
    </location>
</feature>
<feature type="compositionally biased region" description="Basic and acidic residues" evidence="5">
    <location>
        <begin position="719"/>
        <end position="765"/>
    </location>
</feature>
<feature type="domain" description="PCI" evidence="6">
    <location>
        <begin position="359"/>
        <end position="547"/>
    </location>
</feature>
<evidence type="ECO:0000256" key="1">
    <source>
        <dbReference type="ARBA" id="ARBA00004370"/>
    </source>
</evidence>
<comment type="subcellular location">
    <subcellularLocation>
        <location evidence="1">Membrane</location>
    </subcellularLocation>
</comment>
<proteinExistence type="predicted"/>
<keyword evidence="4" id="KW-0472">Membrane</keyword>
<dbReference type="Pfam" id="PF03399">
    <property type="entry name" value="SAC3_GANP"/>
    <property type="match status" value="1"/>
</dbReference>
<dbReference type="PANTHER" id="PTHR12436:SF17">
    <property type="entry name" value="SAC3 FAMILY PROTEIN B"/>
    <property type="match status" value="1"/>
</dbReference>
<evidence type="ECO:0000256" key="4">
    <source>
        <dbReference type="ARBA" id="ARBA00023136"/>
    </source>
</evidence>
<keyword evidence="7" id="KW-1185">Reference proteome</keyword>
<reference evidence="8" key="1">
    <citation type="submission" date="2025-08" db="UniProtKB">
        <authorList>
            <consortium name="RefSeq"/>
        </authorList>
    </citation>
    <scope>IDENTIFICATION</scope>
</reference>
<dbReference type="PANTHER" id="PTHR12436">
    <property type="entry name" value="80 KDA MCM3-ASSOCIATED PROTEIN"/>
    <property type="match status" value="1"/>
</dbReference>
<keyword evidence="2" id="KW-0812">Transmembrane</keyword>
<protein>
    <submittedName>
        <fullName evidence="8">SAC3 family protein B-like</fullName>
    </submittedName>
</protein>
<dbReference type="KEGG" id="egu:105033900"/>
<dbReference type="OrthoDB" id="21502at2759"/>
<organism evidence="7 8">
    <name type="scientific">Elaeis guineensis var. tenera</name>
    <name type="common">Oil palm</name>
    <dbReference type="NCBI Taxonomy" id="51953"/>
    <lineage>
        <taxon>Eukaryota</taxon>
        <taxon>Viridiplantae</taxon>
        <taxon>Streptophyta</taxon>
        <taxon>Embryophyta</taxon>
        <taxon>Tracheophyta</taxon>
        <taxon>Spermatophyta</taxon>
        <taxon>Magnoliopsida</taxon>
        <taxon>Liliopsida</taxon>
        <taxon>Arecaceae</taxon>
        <taxon>Arecoideae</taxon>
        <taxon>Cocoseae</taxon>
        <taxon>Elaeidinae</taxon>
        <taxon>Elaeis</taxon>
    </lineage>
</organism>
<dbReference type="PROSITE" id="PS00154">
    <property type="entry name" value="ATPASE_E1_E2"/>
    <property type="match status" value="1"/>
</dbReference>
<dbReference type="AlphaFoldDB" id="A0A8N4EU17"/>
<dbReference type="RefSeq" id="XP_029117264.1">
    <property type="nucleotide sequence ID" value="XM_029261431.1"/>
</dbReference>
<feature type="compositionally biased region" description="Basic and acidic residues" evidence="5">
    <location>
        <begin position="53"/>
        <end position="64"/>
    </location>
</feature>
<name>A0A8N4EU17_ELAGV</name>
<feature type="region of interest" description="Disordered" evidence="5">
    <location>
        <begin position="47"/>
        <end position="145"/>
    </location>
</feature>
<dbReference type="GO" id="GO:0005737">
    <property type="term" value="C:cytoplasm"/>
    <property type="evidence" value="ECO:0007669"/>
    <property type="project" value="TreeGrafter"/>
</dbReference>
<feature type="compositionally biased region" description="Polar residues" evidence="5">
    <location>
        <begin position="87"/>
        <end position="96"/>
    </location>
</feature>
<dbReference type="GO" id="GO:0006406">
    <property type="term" value="P:mRNA export from nucleus"/>
    <property type="evidence" value="ECO:0007669"/>
    <property type="project" value="TreeGrafter"/>
</dbReference>
<evidence type="ECO:0000259" key="6">
    <source>
        <dbReference type="PROSITE" id="PS50250"/>
    </source>
</evidence>
<gene>
    <name evidence="8" type="primary">LOC105033900</name>
</gene>
<dbReference type="Gene3D" id="1.25.40.990">
    <property type="match status" value="1"/>
</dbReference>
<sequence>MISSTMPAGNQARSSRRSRLQTHANMHFENGNAQTFKRIRLRPSAFESNRSVRKSDFSHEEVQRPDISTPRLGRRRKSRVNYDKFPPQQSNHQIVSYSDAHDSGTSSPPRPSFRNGTKRARSPVPSVDGLATSSIQSDSEREMQPKAKRLAHFNVELSQPIPNLHDLVKHEPSGNKENQASLDKCNADEHTELARDLSSGDNLFDTEGPESSQVVVGLCPDMCPESERKERETKGDLDRYERLNGKRNQTTKFLAVKKYHRTAEREADLIRPMPVLQKTVDHLLSLLDQPYNDNFLSMYNFLWDRMRAIRMDLRMQHIFNQQAIIMLEQMIRLHIIAMHEFCEYKKGEGFSEGFDAHLNIEQMSKTSVELFQMYDDQRKKGINVPTEKEFRGYYALLKLDKHPGYKVGPAELSLDLAKMTPEIRCTPEILFAREVARACRIGNYIAFFRLARKATYLQACLMHAHFAKIRTKALAALHRGLQKNHGIPIAHVVDWLGMEEEDVEGLLEYHGFVSKKYEEMYMVKEGPFLNGDVDFPTKCAKLVHLKKSKRIIDDVYSEAVTQAEDDSVQNDEDEQITELNGQTSMGQEILPQTETTIVQAGAPGFSNSKLIVENTAPQTEVGKSLENEASKIILCPKNEVASEKLKLIVRKWKQITSLWRKNREQIEFLASSLSSLSLGPPEQQIEAVRPPEQKIDEVRPPERQIEEVRTPEGQIEAARPPERQIEKIRSPEQKIEEVRPPERQIEEVRPPEGQIEARRPPEQQIKKPPRQARSKLNIDYIVRERYARHEKSWSTLNVSDLVAPILSAKNPVARCLCWKLLVCVQGTDTMGQTNLLASRWLLSKLMGSGKENDELMVSSSHLSIWKKWINRNSSSRKCVNRSNSSRKWVNRNSSSEACCLSVIREAMFVHKEPFAYDDIFAGASCIMFLVSESIPWEIQRVRLQNLLMSVPSGSSLPLLIVVDPFTFYILRLMNLDAVESPFTEREDEPLVDICCFDKTGTLTSDDMEFQGVAGLANNANLESNTNKLPAQIVEVLAASYALVFVENRLVGDALEKTALKRIAWIYTSDEKAMPKRSGGHAVHIIQRHHFASHLKRMAVVVHI</sequence>
<evidence type="ECO:0000256" key="2">
    <source>
        <dbReference type="ARBA" id="ARBA00022692"/>
    </source>
</evidence>
<evidence type="ECO:0000313" key="7">
    <source>
        <dbReference type="Proteomes" id="UP000504607"/>
    </source>
</evidence>
<dbReference type="InterPro" id="IPR018303">
    <property type="entry name" value="ATPase_P-typ_P_site"/>
</dbReference>
<dbReference type="GO" id="GO:0070390">
    <property type="term" value="C:transcription export complex 2"/>
    <property type="evidence" value="ECO:0007669"/>
    <property type="project" value="TreeGrafter"/>
</dbReference>
<dbReference type="FunFam" id="1.25.40.990:FF:000004">
    <property type="entry name" value="Putative peptidase C48 domain family protein"/>
    <property type="match status" value="1"/>
</dbReference>
<evidence type="ECO:0000256" key="5">
    <source>
        <dbReference type="SAM" id="MobiDB-lite"/>
    </source>
</evidence>
<dbReference type="Proteomes" id="UP000504607">
    <property type="component" value="Unplaced"/>
</dbReference>
<evidence type="ECO:0000313" key="8">
    <source>
        <dbReference type="RefSeq" id="XP_029117264.1"/>
    </source>
</evidence>
<keyword evidence="3" id="KW-1133">Transmembrane helix</keyword>
<dbReference type="GO" id="GO:0016020">
    <property type="term" value="C:membrane"/>
    <property type="evidence" value="ECO:0007669"/>
    <property type="project" value="UniProtKB-SubCell"/>
</dbReference>
<dbReference type="InterPro" id="IPR005062">
    <property type="entry name" value="SAC3/GANP/THP3_conserved"/>
</dbReference>
<dbReference type="InterPro" id="IPR000717">
    <property type="entry name" value="PCI_dom"/>
</dbReference>
<dbReference type="PROSITE" id="PS50250">
    <property type="entry name" value="PCI"/>
    <property type="match status" value="1"/>
</dbReference>